<accession>A0A4V3HHN8</accession>
<organism evidence="1 2">
    <name type="scientific">Leptospira meyeri</name>
    <dbReference type="NCBI Taxonomy" id="29508"/>
    <lineage>
        <taxon>Bacteria</taxon>
        <taxon>Pseudomonadati</taxon>
        <taxon>Spirochaetota</taxon>
        <taxon>Spirochaetia</taxon>
        <taxon>Leptospirales</taxon>
        <taxon>Leptospiraceae</taxon>
        <taxon>Leptospira</taxon>
    </lineage>
</organism>
<dbReference type="Proteomes" id="UP000294684">
    <property type="component" value="Unassembled WGS sequence"/>
</dbReference>
<dbReference type="STRING" id="1193051.LEP1GSC017_0440"/>
<protein>
    <recommendedName>
        <fullName evidence="3">CD-NTase-associated protein 12/Pycsar effector protein TIR domain-containing protein</fullName>
    </recommendedName>
</protein>
<dbReference type="OrthoDB" id="284716at2"/>
<sequence>MRNKSKALQNFQNLIHENELLKNSKIGSTEFTEWQNSVLSALRFYFGDDTQHIKTFQKISFSPIAFSLTGDNNENFRRSLHSGLDEAKGFLKSVIREITDFWEDTNDFQKNISETSEKIKRKKIDSKTIFAIMSFDSEMEHIYEGMQAAGNKYDLKVIRVKDELGDYKITDKIIELINNSFLIIADLTKERPNVYFELGYSRGVEKTIITTAKRGTKLHFDVKDWSCIFYDDSRELEKELIKNIEHYLK</sequence>
<dbReference type="AlphaFoldDB" id="A0A4V3HHN8"/>
<reference evidence="1 2" key="1">
    <citation type="submission" date="2019-03" db="EMBL/GenBank/DDBJ databases">
        <title>Genomic Encyclopedia of Archaeal and Bacterial Type Strains, Phase II (KMG-II): from individual species to whole genera.</title>
        <authorList>
            <person name="Goeker M."/>
        </authorList>
    </citation>
    <scope>NUCLEOTIDE SEQUENCE [LARGE SCALE GENOMIC DNA]</scope>
    <source>
        <strain evidence="1 2">DSM 21537</strain>
    </source>
</reference>
<name>A0A4V3HHN8_LEPME</name>
<dbReference type="RefSeq" id="WP_004785390.1">
    <property type="nucleotide sequence ID" value="NZ_SORO01000008.1"/>
</dbReference>
<dbReference type="EMBL" id="SORO01000008">
    <property type="protein sequence ID" value="TDY66252.1"/>
    <property type="molecule type" value="Genomic_DNA"/>
</dbReference>
<evidence type="ECO:0000313" key="1">
    <source>
        <dbReference type="EMBL" id="TDY66252.1"/>
    </source>
</evidence>
<evidence type="ECO:0000313" key="2">
    <source>
        <dbReference type="Proteomes" id="UP000294684"/>
    </source>
</evidence>
<evidence type="ECO:0008006" key="3">
    <source>
        <dbReference type="Google" id="ProtNLM"/>
    </source>
</evidence>
<keyword evidence="2" id="KW-1185">Reference proteome</keyword>
<comment type="caution">
    <text evidence="1">The sequence shown here is derived from an EMBL/GenBank/DDBJ whole genome shotgun (WGS) entry which is preliminary data.</text>
</comment>
<gene>
    <name evidence="1" type="ORF">CLV96_3969</name>
</gene>
<proteinExistence type="predicted"/>
<dbReference type="Gene3D" id="3.40.50.450">
    <property type="match status" value="1"/>
</dbReference>
<dbReference type="GeneID" id="79829207"/>